<name>A0A3Q9HRP8_9FIRM</name>
<evidence type="ECO:0008006" key="4">
    <source>
        <dbReference type="Google" id="ProtNLM"/>
    </source>
</evidence>
<keyword evidence="1" id="KW-0732">Signal</keyword>
<dbReference type="RefSeq" id="WP_127017506.1">
    <property type="nucleotide sequence ID" value="NZ_CP016379.1"/>
</dbReference>
<dbReference type="KEGG" id="aft:BBF96_12555"/>
<gene>
    <name evidence="2" type="ORF">BBF96_12555</name>
</gene>
<proteinExistence type="predicted"/>
<reference evidence="2 3" key="1">
    <citation type="submission" date="2016-07" db="EMBL/GenBank/DDBJ databases">
        <title>Genome and transcriptome analysis of iron-reducing fermentative bacteria Anoxybacter fermentans.</title>
        <authorList>
            <person name="Zeng X."/>
            <person name="Shao Z."/>
        </authorList>
    </citation>
    <scope>NUCLEOTIDE SEQUENCE [LARGE SCALE GENOMIC DNA]</scope>
    <source>
        <strain evidence="2 3">DY22613</strain>
    </source>
</reference>
<organism evidence="2 3">
    <name type="scientific">Anoxybacter fermentans</name>
    <dbReference type="NCBI Taxonomy" id="1323375"/>
    <lineage>
        <taxon>Bacteria</taxon>
        <taxon>Bacillati</taxon>
        <taxon>Bacillota</taxon>
        <taxon>Clostridia</taxon>
        <taxon>Halanaerobiales</taxon>
        <taxon>Anoxybacter</taxon>
    </lineage>
</organism>
<dbReference type="AlphaFoldDB" id="A0A3Q9HRP8"/>
<keyword evidence="3" id="KW-1185">Reference proteome</keyword>
<evidence type="ECO:0000313" key="3">
    <source>
        <dbReference type="Proteomes" id="UP000267250"/>
    </source>
</evidence>
<dbReference type="Proteomes" id="UP000267250">
    <property type="component" value="Chromosome"/>
</dbReference>
<dbReference type="EMBL" id="CP016379">
    <property type="protein sequence ID" value="AZR74154.1"/>
    <property type="molecule type" value="Genomic_DNA"/>
</dbReference>
<feature type="signal peptide" evidence="1">
    <location>
        <begin position="1"/>
        <end position="23"/>
    </location>
</feature>
<evidence type="ECO:0000256" key="1">
    <source>
        <dbReference type="SAM" id="SignalP"/>
    </source>
</evidence>
<sequence length="203" mass="24145">MKLKIIPLFILILLISVTQTSSAEDQEYQIPDNFDQLVDITFKTIYRNIKVNENLFYDLYLFDENFMVLSAITRGQGFQLSLRQIKEYYKKSLDKYDLEKNFMLMVMAYDLNEKHDFSNLSSRIGIRNSKGKVIYGTELENYNSLFIISFPKEQVDQLLKDEKLIIIQFKEKNGQLYEVTYKRNYRDEIPVKIKELIEILKGE</sequence>
<accession>A0A3Q9HRP8</accession>
<feature type="chain" id="PRO_5018544505" description="Bypass of forespore C C-terminal domain-containing protein" evidence="1">
    <location>
        <begin position="24"/>
        <end position="203"/>
    </location>
</feature>
<protein>
    <recommendedName>
        <fullName evidence="4">Bypass of forespore C C-terminal domain-containing protein</fullName>
    </recommendedName>
</protein>
<evidence type="ECO:0000313" key="2">
    <source>
        <dbReference type="EMBL" id="AZR74154.1"/>
    </source>
</evidence>